<feature type="domain" description="Response regulatory" evidence="16">
    <location>
        <begin position="1017"/>
        <end position="1135"/>
    </location>
</feature>
<feature type="domain" description="PAS" evidence="17">
    <location>
        <begin position="615"/>
        <end position="662"/>
    </location>
</feature>
<dbReference type="Pfam" id="PF00512">
    <property type="entry name" value="HisKA"/>
    <property type="match status" value="1"/>
</dbReference>
<dbReference type="RefSeq" id="WP_155312038.1">
    <property type="nucleotide sequence ID" value="NZ_AP021879.1"/>
</dbReference>
<keyword evidence="8" id="KW-0547">Nucleotide-binding</keyword>
<dbReference type="InterPro" id="IPR036890">
    <property type="entry name" value="HATPase_C_sf"/>
</dbReference>
<dbReference type="Pfam" id="PF13426">
    <property type="entry name" value="PAS_9"/>
    <property type="match status" value="3"/>
</dbReference>
<dbReference type="Gene3D" id="3.30.565.10">
    <property type="entry name" value="Histidine kinase-like ATPase, C-terminal domain"/>
    <property type="match status" value="1"/>
</dbReference>
<dbReference type="Gene3D" id="3.40.50.2300">
    <property type="match status" value="1"/>
</dbReference>
<dbReference type="PROSITE" id="PS50112">
    <property type="entry name" value="PAS"/>
    <property type="match status" value="3"/>
</dbReference>
<dbReference type="CDD" id="cd17546">
    <property type="entry name" value="REC_hyHK_CKI1_RcsC-like"/>
    <property type="match status" value="1"/>
</dbReference>
<evidence type="ECO:0000256" key="9">
    <source>
        <dbReference type="ARBA" id="ARBA00022777"/>
    </source>
</evidence>
<sequence>MPLRTRRLTESPVFLFGVLGLVTIGLGLFFHHNRMTKQNGYLAHQQEIIGTTYRASVEMYRLAMESFYKNIVCRPDITEIFAEGIEHVGSQRDWAKGRLYRALYSHYRAMKANNLLQLHFHQADGTSYLRFHKPDRYGDNLFELRPSIRIVNTEQHPVYGFETGKVRSGFRYVYPIAWQGRHIGSVEVSVTTKAIRDAMDSLSPNWEYGFLLNRERTLPLIFSEQQWLYRPATIHPDFLVEDADALLPESPPPLSADATSINRRLRYNPQVQDALSRGAPITLGASTGYRYYTVCLMPMADVAGNVAGYLVTYSKDRVLATFWEEFLISTIGVLAALGLITALIMGLRRRTAALDLEQRNLKIMTNVLAEGIFVIDQNGSIVRINSSACQILGYESDELIDQPIHERLHKHGGNQFVDQADCPLFKMVNSGQPYDGEEQFQHKDGSILIVEVASRPIWTKGGLVGSVTAFHDVTRRKRTEAALRKSEETARKLSIAVEQSPASVVITDLDGNIEYVNPKFVEKTGYTLEEAVGQNPRILKAGTMDPSIYAGMWQTLTAGRVWAGELHNRRKNGEYFWESASISPIRDKHGETTHYLAVKEDISGRKQMEAELLEKELIQRTLMEHMPVGLVIVDAQTRLIEMVNPTTADLFGTSEETIVGNQCHRFLCPAEVGQCPILDCGQTVDSSDRVLIQYDRTPLPVLKTVTRIMINGREKLLECFIDISSRIAAEEALKSVNKKLKSAIVQAEMLAAEAEAANRSKSVFLANMSHEIRTPLNAILGYSQLLQQDASLSREHLEQVRTINRSGDHLLELINGILEMSKIEAGHIQAQNARMNIDRLLDDIHAIFQLTCRKKGLTLQMERFGITPGTLIADQGKVRQIIVNLLANAVKFTVRGGITLRSTITPHGLERWNVCIEVIDTGSGISPAEQPRLFQAFEQTASGQRVAGGTGLGLSISRAYARSMGGDLILVRSDTDQGAVFRLTFPAGRSQGHEDAADPPDMQQVVTGLQPDQPPIRILIVEDDPVSRQLIKKLIKDVGFDARAVANGELALEMIEGFLPDVVLLDVRLPGIDGYETVRRIRRLSTGWRTRIIIVTASGVTADEVCRQASAAGADDYVTKPFKIGEVLNKIKLLCNIAYAYGRTPIDDPRADAHSIESAPSTLPEDLREALRNAVEMGDMTAFESLVAQVANVDSRLKDRLSNLARRYEYMALLELLMPALPVEAEPVAD</sequence>
<dbReference type="Pfam" id="PF14827">
    <property type="entry name" value="dCache_3"/>
    <property type="match status" value="1"/>
</dbReference>
<reference evidence="19 20" key="1">
    <citation type="submission" date="2019-11" db="EMBL/GenBank/DDBJ databases">
        <title>Comparative genomics of hydrocarbon-degrading Desulfosarcina strains.</title>
        <authorList>
            <person name="Watanabe M."/>
            <person name="Kojima H."/>
            <person name="Fukui M."/>
        </authorList>
    </citation>
    <scope>NUCLEOTIDE SEQUENCE [LARGE SCALE GENOMIC DNA]</scope>
    <source>
        <strain evidence="20">oXyS1</strain>
    </source>
</reference>
<dbReference type="Proteomes" id="UP000422108">
    <property type="component" value="Chromosome"/>
</dbReference>
<keyword evidence="14" id="KW-0472">Membrane</keyword>
<dbReference type="SUPFAM" id="SSF55785">
    <property type="entry name" value="PYP-like sensor domain (PAS domain)"/>
    <property type="match status" value="3"/>
</dbReference>
<feature type="modified residue" description="4-aspartylphosphate" evidence="13">
    <location>
        <position position="1066"/>
    </location>
</feature>
<feature type="transmembrane region" description="Helical" evidence="14">
    <location>
        <begin position="326"/>
        <end position="347"/>
    </location>
</feature>
<keyword evidence="11 14" id="KW-1133">Transmembrane helix</keyword>
<keyword evidence="5 13" id="KW-0597">Phosphoprotein</keyword>
<dbReference type="SMART" id="SM00448">
    <property type="entry name" value="REC"/>
    <property type="match status" value="1"/>
</dbReference>
<dbReference type="InterPro" id="IPR029150">
    <property type="entry name" value="dCache_3"/>
</dbReference>
<keyword evidence="12" id="KW-0902">Two-component regulatory system</keyword>
<evidence type="ECO:0000256" key="7">
    <source>
        <dbReference type="ARBA" id="ARBA00022692"/>
    </source>
</evidence>
<dbReference type="CDD" id="cd00082">
    <property type="entry name" value="HisKA"/>
    <property type="match status" value="1"/>
</dbReference>
<comment type="subcellular location">
    <subcellularLocation>
        <location evidence="2">Cell membrane</location>
        <topology evidence="2">Multi-pass membrane protein</topology>
    </subcellularLocation>
</comment>
<keyword evidence="4" id="KW-1003">Cell membrane</keyword>
<dbReference type="SUPFAM" id="SSF52172">
    <property type="entry name" value="CheY-like"/>
    <property type="match status" value="1"/>
</dbReference>
<gene>
    <name evidence="19" type="ORF">DSCOOX_42430</name>
</gene>
<keyword evidence="7 14" id="KW-0812">Transmembrane</keyword>
<dbReference type="PRINTS" id="PR00344">
    <property type="entry name" value="BCTRLSENSOR"/>
</dbReference>
<evidence type="ECO:0000256" key="10">
    <source>
        <dbReference type="ARBA" id="ARBA00022840"/>
    </source>
</evidence>
<dbReference type="InterPro" id="IPR029151">
    <property type="entry name" value="Sensor-like_sf"/>
</dbReference>
<evidence type="ECO:0000256" key="11">
    <source>
        <dbReference type="ARBA" id="ARBA00022989"/>
    </source>
</evidence>
<keyword evidence="10" id="KW-0067">ATP-binding</keyword>
<dbReference type="Pfam" id="PF02518">
    <property type="entry name" value="HATPase_c"/>
    <property type="match status" value="1"/>
</dbReference>
<evidence type="ECO:0000256" key="13">
    <source>
        <dbReference type="PROSITE-ProRule" id="PRU00169"/>
    </source>
</evidence>
<dbReference type="EMBL" id="AP021879">
    <property type="protein sequence ID" value="BBO91063.1"/>
    <property type="molecule type" value="Genomic_DNA"/>
</dbReference>
<dbReference type="InterPro" id="IPR005467">
    <property type="entry name" value="His_kinase_dom"/>
</dbReference>
<keyword evidence="9" id="KW-0418">Kinase</keyword>
<dbReference type="SMART" id="SM00091">
    <property type="entry name" value="PAS"/>
    <property type="match status" value="3"/>
</dbReference>
<dbReference type="SMART" id="SM00086">
    <property type="entry name" value="PAC"/>
    <property type="match status" value="2"/>
</dbReference>
<evidence type="ECO:0000259" key="16">
    <source>
        <dbReference type="PROSITE" id="PS50110"/>
    </source>
</evidence>
<dbReference type="InterPro" id="IPR000014">
    <property type="entry name" value="PAS"/>
</dbReference>
<keyword evidence="20" id="KW-1185">Reference proteome</keyword>
<feature type="domain" description="PAS" evidence="17">
    <location>
        <begin position="357"/>
        <end position="409"/>
    </location>
</feature>
<evidence type="ECO:0000259" key="17">
    <source>
        <dbReference type="PROSITE" id="PS50112"/>
    </source>
</evidence>
<dbReference type="SMART" id="SM00388">
    <property type="entry name" value="HisKA"/>
    <property type="match status" value="1"/>
</dbReference>
<dbReference type="PANTHER" id="PTHR43047">
    <property type="entry name" value="TWO-COMPONENT HISTIDINE PROTEIN KINASE"/>
    <property type="match status" value="1"/>
</dbReference>
<dbReference type="PROSITE" id="PS50109">
    <property type="entry name" value="HIS_KIN"/>
    <property type="match status" value="1"/>
</dbReference>
<evidence type="ECO:0000256" key="1">
    <source>
        <dbReference type="ARBA" id="ARBA00000085"/>
    </source>
</evidence>
<evidence type="ECO:0000313" key="20">
    <source>
        <dbReference type="Proteomes" id="UP000422108"/>
    </source>
</evidence>
<dbReference type="CDD" id="cd00130">
    <property type="entry name" value="PAS"/>
    <property type="match status" value="2"/>
</dbReference>
<dbReference type="Pfam" id="PF00072">
    <property type="entry name" value="Response_reg"/>
    <property type="match status" value="1"/>
</dbReference>
<evidence type="ECO:0000259" key="15">
    <source>
        <dbReference type="PROSITE" id="PS50109"/>
    </source>
</evidence>
<evidence type="ECO:0000256" key="12">
    <source>
        <dbReference type="ARBA" id="ARBA00023012"/>
    </source>
</evidence>
<dbReference type="SUPFAM" id="SSF55874">
    <property type="entry name" value="ATPase domain of HSP90 chaperone/DNA topoisomerase II/histidine kinase"/>
    <property type="match status" value="1"/>
</dbReference>
<organism evidence="19 20">
    <name type="scientific">Desulfosarcina ovata subsp. ovata</name>
    <dbReference type="NCBI Taxonomy" id="2752305"/>
    <lineage>
        <taxon>Bacteria</taxon>
        <taxon>Pseudomonadati</taxon>
        <taxon>Thermodesulfobacteriota</taxon>
        <taxon>Desulfobacteria</taxon>
        <taxon>Desulfobacterales</taxon>
        <taxon>Desulfosarcinaceae</taxon>
        <taxon>Desulfosarcina</taxon>
    </lineage>
</organism>
<evidence type="ECO:0000256" key="4">
    <source>
        <dbReference type="ARBA" id="ARBA00022475"/>
    </source>
</evidence>
<feature type="domain" description="PAC" evidence="18">
    <location>
        <begin position="434"/>
        <end position="485"/>
    </location>
</feature>
<dbReference type="SUPFAM" id="SSF47384">
    <property type="entry name" value="Homodimeric domain of signal transducing histidine kinase"/>
    <property type="match status" value="1"/>
</dbReference>
<dbReference type="InterPro" id="IPR001789">
    <property type="entry name" value="Sig_transdc_resp-reg_receiver"/>
</dbReference>
<dbReference type="InterPro" id="IPR001610">
    <property type="entry name" value="PAC"/>
</dbReference>
<dbReference type="SMART" id="SM00387">
    <property type="entry name" value="HATPase_c"/>
    <property type="match status" value="1"/>
</dbReference>
<name>A0A5K8AEE6_9BACT</name>
<evidence type="ECO:0000256" key="8">
    <source>
        <dbReference type="ARBA" id="ARBA00022741"/>
    </source>
</evidence>
<dbReference type="InterPro" id="IPR036097">
    <property type="entry name" value="HisK_dim/P_sf"/>
</dbReference>
<dbReference type="EC" id="2.7.13.3" evidence="3"/>
<dbReference type="InterPro" id="IPR011006">
    <property type="entry name" value="CheY-like_superfamily"/>
</dbReference>
<dbReference type="Gene3D" id="1.10.287.130">
    <property type="match status" value="1"/>
</dbReference>
<dbReference type="InterPro" id="IPR003661">
    <property type="entry name" value="HisK_dim/P_dom"/>
</dbReference>
<dbReference type="NCBIfam" id="TIGR00229">
    <property type="entry name" value="sensory_box"/>
    <property type="match status" value="2"/>
</dbReference>
<accession>A0A5K8AEE6</accession>
<feature type="domain" description="PAS" evidence="17">
    <location>
        <begin position="489"/>
        <end position="535"/>
    </location>
</feature>
<dbReference type="CDD" id="cd16922">
    <property type="entry name" value="HATPase_EvgS-ArcB-TorS-like"/>
    <property type="match status" value="1"/>
</dbReference>
<feature type="transmembrane region" description="Helical" evidence="14">
    <location>
        <begin position="12"/>
        <end position="30"/>
    </location>
</feature>
<dbReference type="PROSITE" id="PS50113">
    <property type="entry name" value="PAC"/>
    <property type="match status" value="2"/>
</dbReference>
<dbReference type="Gene3D" id="3.30.450.20">
    <property type="entry name" value="PAS domain"/>
    <property type="match status" value="3"/>
</dbReference>
<evidence type="ECO:0000256" key="2">
    <source>
        <dbReference type="ARBA" id="ARBA00004651"/>
    </source>
</evidence>
<feature type="domain" description="Histidine kinase" evidence="15">
    <location>
        <begin position="767"/>
        <end position="989"/>
    </location>
</feature>
<dbReference type="InterPro" id="IPR004358">
    <property type="entry name" value="Sig_transdc_His_kin-like_C"/>
</dbReference>
<dbReference type="PROSITE" id="PS50110">
    <property type="entry name" value="RESPONSE_REGULATORY"/>
    <property type="match status" value="1"/>
</dbReference>
<feature type="domain" description="PAC" evidence="18">
    <location>
        <begin position="562"/>
        <end position="614"/>
    </location>
</feature>
<dbReference type="GO" id="GO:0005524">
    <property type="term" value="F:ATP binding"/>
    <property type="evidence" value="ECO:0007669"/>
    <property type="project" value="UniProtKB-KW"/>
</dbReference>
<dbReference type="InterPro" id="IPR003594">
    <property type="entry name" value="HATPase_dom"/>
</dbReference>
<dbReference type="GO" id="GO:0005886">
    <property type="term" value="C:plasma membrane"/>
    <property type="evidence" value="ECO:0007669"/>
    <property type="project" value="UniProtKB-SubCell"/>
</dbReference>
<proteinExistence type="predicted"/>
<dbReference type="AlphaFoldDB" id="A0A5K8AEE6"/>
<dbReference type="InterPro" id="IPR035965">
    <property type="entry name" value="PAS-like_dom_sf"/>
</dbReference>
<evidence type="ECO:0000256" key="14">
    <source>
        <dbReference type="SAM" id="Phobius"/>
    </source>
</evidence>
<dbReference type="SUPFAM" id="SSF103190">
    <property type="entry name" value="Sensory domain-like"/>
    <property type="match status" value="1"/>
</dbReference>
<dbReference type="InterPro" id="IPR000700">
    <property type="entry name" value="PAS-assoc_C"/>
</dbReference>
<keyword evidence="6" id="KW-0808">Transferase</keyword>
<comment type="catalytic activity">
    <reaction evidence="1">
        <text>ATP + protein L-histidine = ADP + protein N-phospho-L-histidine.</text>
        <dbReference type="EC" id="2.7.13.3"/>
    </reaction>
</comment>
<evidence type="ECO:0000256" key="5">
    <source>
        <dbReference type="ARBA" id="ARBA00022553"/>
    </source>
</evidence>
<dbReference type="GO" id="GO:0000155">
    <property type="term" value="F:phosphorelay sensor kinase activity"/>
    <property type="evidence" value="ECO:0007669"/>
    <property type="project" value="InterPro"/>
</dbReference>
<evidence type="ECO:0000256" key="3">
    <source>
        <dbReference type="ARBA" id="ARBA00012438"/>
    </source>
</evidence>
<evidence type="ECO:0000256" key="6">
    <source>
        <dbReference type="ARBA" id="ARBA00022679"/>
    </source>
</evidence>
<evidence type="ECO:0000313" key="19">
    <source>
        <dbReference type="EMBL" id="BBO91063.1"/>
    </source>
</evidence>
<protein>
    <recommendedName>
        <fullName evidence="3">histidine kinase</fullName>
        <ecNumber evidence="3">2.7.13.3</ecNumber>
    </recommendedName>
</protein>
<evidence type="ECO:0000259" key="18">
    <source>
        <dbReference type="PROSITE" id="PS50113"/>
    </source>
</evidence>